<dbReference type="PANTHER" id="PTHR30047:SF7">
    <property type="entry name" value="HIGH-AFFINITY CHOLINE TRANSPORT PROTEIN"/>
    <property type="match status" value="1"/>
</dbReference>
<feature type="transmembrane region" description="Helical" evidence="8">
    <location>
        <begin position="485"/>
        <end position="503"/>
    </location>
</feature>
<keyword evidence="10" id="KW-1185">Reference proteome</keyword>
<keyword evidence="5 8" id="KW-0812">Transmembrane</keyword>
<feature type="transmembrane region" description="Helical" evidence="8">
    <location>
        <begin position="138"/>
        <end position="158"/>
    </location>
</feature>
<evidence type="ECO:0000313" key="10">
    <source>
        <dbReference type="Proteomes" id="UP001595841"/>
    </source>
</evidence>
<reference evidence="10" key="1">
    <citation type="journal article" date="2019" name="Int. J. Syst. Evol. Microbiol.">
        <title>The Global Catalogue of Microorganisms (GCM) 10K type strain sequencing project: providing services to taxonomists for standard genome sequencing and annotation.</title>
        <authorList>
            <consortium name="The Broad Institute Genomics Platform"/>
            <consortium name="The Broad Institute Genome Sequencing Center for Infectious Disease"/>
            <person name="Wu L."/>
            <person name="Ma J."/>
        </authorList>
    </citation>
    <scope>NUCLEOTIDE SEQUENCE [LARGE SCALE GENOMIC DNA]</scope>
    <source>
        <strain evidence="10">CGMCC 1.15774</strain>
    </source>
</reference>
<feature type="transmembrane region" description="Helical" evidence="8">
    <location>
        <begin position="185"/>
        <end position="209"/>
    </location>
</feature>
<accession>A0ABV8PJG0</accession>
<keyword evidence="4" id="KW-1003">Cell membrane</keyword>
<evidence type="ECO:0000256" key="7">
    <source>
        <dbReference type="ARBA" id="ARBA00023136"/>
    </source>
</evidence>
<sequence length="545" mass="60454">MKVIITKIPLNHLIVPIPIKIAIIRLGTIRTTSLKLVKDFCLFSGYNKTKAIYNFLKENPLLAVSAGLLFLFSAIVFLFTEWSYQSIELLSLWVRGHFGYFYLYLGLGCVLLLLGIAASPWGNLKLGKSNEKPEHSTWAWASMLYSTGMGAGILLRAVQEPVFMQQNPPIATNSTPEILALEFTFYQWGFTAWAFYGLFALIIGHALFTKNRKVLVSSSIPQKFKGTKRANAVDILAIITTVFGLIAAVGLGTAQITGGLNHVFQSEFGATVTLLLALLISTIAFVSVWLGVDKGIKRISKFNILVTLLLLAFVFINSNMGDILLSFGKASLHYLKDFVPMSIAVGRFNPGIEFLTDWTFYYWAFWLAWAPFTGIFIARISRGRTLRQMLLGVLIIPSLGTFFWFSVFGVSAFEIIESWGSYNNEFGSVFSSIFVFFGEYPLSGLLNGITILLLVSFLVTSVDSAVFVLSMFTDKGNPNPQKKHRLIWSVFILLATLALILLGNAKPNIDVLTAVQKLLIITSLPFAFFIVFVAVVFLTSFGKKG</sequence>
<evidence type="ECO:0000313" key="9">
    <source>
        <dbReference type="EMBL" id="MFC4219313.1"/>
    </source>
</evidence>
<evidence type="ECO:0000256" key="8">
    <source>
        <dbReference type="SAM" id="Phobius"/>
    </source>
</evidence>
<dbReference type="Pfam" id="PF02028">
    <property type="entry name" value="BCCT"/>
    <property type="match status" value="1"/>
</dbReference>
<protein>
    <submittedName>
        <fullName evidence="9">BCCT family transporter</fullName>
    </submittedName>
</protein>
<evidence type="ECO:0000256" key="6">
    <source>
        <dbReference type="ARBA" id="ARBA00022989"/>
    </source>
</evidence>
<dbReference type="Proteomes" id="UP001595841">
    <property type="component" value="Unassembled WGS sequence"/>
</dbReference>
<dbReference type="RefSeq" id="WP_379762697.1">
    <property type="nucleotide sequence ID" value="NZ_JBHSCL010000004.1"/>
</dbReference>
<feature type="transmembrane region" description="Helical" evidence="8">
    <location>
        <begin position="230"/>
        <end position="256"/>
    </location>
</feature>
<gene>
    <name evidence="9" type="ORF">ACFOWS_04175</name>
</gene>
<evidence type="ECO:0000256" key="4">
    <source>
        <dbReference type="ARBA" id="ARBA00022475"/>
    </source>
</evidence>
<feature type="transmembrane region" description="Helical" evidence="8">
    <location>
        <begin position="518"/>
        <end position="541"/>
    </location>
</feature>
<dbReference type="EMBL" id="JBHSCL010000004">
    <property type="protein sequence ID" value="MFC4219313.1"/>
    <property type="molecule type" value="Genomic_DNA"/>
</dbReference>
<feature type="transmembrane region" description="Helical" evidence="8">
    <location>
        <begin position="304"/>
        <end position="327"/>
    </location>
</feature>
<evidence type="ECO:0000256" key="5">
    <source>
        <dbReference type="ARBA" id="ARBA00022692"/>
    </source>
</evidence>
<feature type="transmembrane region" description="Helical" evidence="8">
    <location>
        <begin position="449"/>
        <end position="473"/>
    </location>
</feature>
<evidence type="ECO:0000256" key="1">
    <source>
        <dbReference type="ARBA" id="ARBA00004651"/>
    </source>
</evidence>
<keyword evidence="7 8" id="KW-0472">Membrane</keyword>
<keyword evidence="6 8" id="KW-1133">Transmembrane helix</keyword>
<evidence type="ECO:0000256" key="3">
    <source>
        <dbReference type="ARBA" id="ARBA00022448"/>
    </source>
</evidence>
<proteinExistence type="inferred from homology"/>
<dbReference type="PANTHER" id="PTHR30047">
    <property type="entry name" value="HIGH-AFFINITY CHOLINE TRANSPORT PROTEIN-RELATED"/>
    <property type="match status" value="1"/>
</dbReference>
<name>A0ABV8PJG0_9FLAO</name>
<comment type="similarity">
    <text evidence="2">Belongs to the BCCT transporter (TC 2.A.15) family.</text>
</comment>
<feature type="transmembrane region" description="Helical" evidence="8">
    <location>
        <begin position="268"/>
        <end position="292"/>
    </location>
</feature>
<feature type="transmembrane region" description="Helical" evidence="8">
    <location>
        <begin position="360"/>
        <end position="378"/>
    </location>
</feature>
<evidence type="ECO:0000256" key="2">
    <source>
        <dbReference type="ARBA" id="ARBA00005658"/>
    </source>
</evidence>
<organism evidence="9 10">
    <name type="scientific">Flagellimonas marina</name>
    <dbReference type="NCBI Taxonomy" id="1775168"/>
    <lineage>
        <taxon>Bacteria</taxon>
        <taxon>Pseudomonadati</taxon>
        <taxon>Bacteroidota</taxon>
        <taxon>Flavobacteriia</taxon>
        <taxon>Flavobacteriales</taxon>
        <taxon>Flavobacteriaceae</taxon>
        <taxon>Flagellimonas</taxon>
    </lineage>
</organism>
<comment type="caution">
    <text evidence="9">The sequence shown here is derived from an EMBL/GenBank/DDBJ whole genome shotgun (WGS) entry which is preliminary data.</text>
</comment>
<keyword evidence="3" id="KW-0813">Transport</keyword>
<feature type="transmembrane region" description="Helical" evidence="8">
    <location>
        <begin position="390"/>
        <end position="413"/>
    </location>
</feature>
<feature type="transmembrane region" description="Helical" evidence="8">
    <location>
        <begin position="60"/>
        <end position="79"/>
    </location>
</feature>
<feature type="transmembrane region" description="Helical" evidence="8">
    <location>
        <begin position="99"/>
        <end position="118"/>
    </location>
</feature>
<comment type="subcellular location">
    <subcellularLocation>
        <location evidence="1">Cell membrane</location>
        <topology evidence="1">Multi-pass membrane protein</topology>
    </subcellularLocation>
</comment>
<dbReference type="InterPro" id="IPR000060">
    <property type="entry name" value="BCCT_transptr"/>
</dbReference>